<dbReference type="EMBL" id="CP104973">
    <property type="protein sequence ID" value="UXN59405.1"/>
    <property type="molecule type" value="Genomic_DNA"/>
</dbReference>
<gene>
    <name evidence="1" type="ORF">N8E88_22820</name>
</gene>
<accession>A0ACD4D0M6</accession>
<organism evidence="1 2">
    <name type="scientific">Phyllobacterium zundukense</name>
    <dbReference type="NCBI Taxonomy" id="1867719"/>
    <lineage>
        <taxon>Bacteria</taxon>
        <taxon>Pseudomonadati</taxon>
        <taxon>Pseudomonadota</taxon>
        <taxon>Alphaproteobacteria</taxon>
        <taxon>Hyphomicrobiales</taxon>
        <taxon>Phyllobacteriaceae</taxon>
        <taxon>Phyllobacterium</taxon>
    </lineage>
</organism>
<sequence length="46" mass="4834">MALIILIAGGFHHLNAKDESLVLAQRGIDKPTGLGPNYEGSQASTE</sequence>
<dbReference type="Proteomes" id="UP001061991">
    <property type="component" value="Chromosome"/>
</dbReference>
<protein>
    <submittedName>
        <fullName evidence="1">Uncharacterized protein</fullName>
    </submittedName>
</protein>
<reference evidence="1" key="1">
    <citation type="submission" date="2022-09" db="EMBL/GenBank/DDBJ databases">
        <title>Interaction between co-microsymbionts with complementary sets of symbiotic genes in legume-rhizobium systems.</title>
        <authorList>
            <person name="Safronova V."/>
            <person name="Sazanova A."/>
            <person name="Afonin A."/>
            <person name="Chirak E."/>
        </authorList>
    </citation>
    <scope>NUCLEOTIDE SEQUENCE</scope>
    <source>
        <strain evidence="1">A18/3m</strain>
    </source>
</reference>
<evidence type="ECO:0000313" key="2">
    <source>
        <dbReference type="Proteomes" id="UP001061991"/>
    </source>
</evidence>
<evidence type="ECO:0000313" key="1">
    <source>
        <dbReference type="EMBL" id="UXN59405.1"/>
    </source>
</evidence>
<proteinExistence type="predicted"/>
<name>A0ACD4D0M6_9HYPH</name>
<keyword evidence="2" id="KW-1185">Reference proteome</keyword>